<feature type="chain" id="PRO_5012135622" description="ZP domain-containing protein" evidence="2">
    <location>
        <begin position="16"/>
        <end position="188"/>
    </location>
</feature>
<evidence type="ECO:0000256" key="2">
    <source>
        <dbReference type="SAM" id="SignalP"/>
    </source>
</evidence>
<organism evidence="3">
    <name type="scientific">Oikopleura dioica</name>
    <name type="common">Tunicate</name>
    <dbReference type="NCBI Taxonomy" id="34765"/>
    <lineage>
        <taxon>Eukaryota</taxon>
        <taxon>Metazoa</taxon>
        <taxon>Chordata</taxon>
        <taxon>Tunicata</taxon>
        <taxon>Appendicularia</taxon>
        <taxon>Copelata</taxon>
        <taxon>Oikopleuridae</taxon>
        <taxon>Oikopleura</taxon>
    </lineage>
</organism>
<keyword evidence="1" id="KW-1133">Transmembrane helix</keyword>
<keyword evidence="2" id="KW-0732">Signal</keyword>
<feature type="signal peptide" evidence="2">
    <location>
        <begin position="1"/>
        <end position="15"/>
    </location>
</feature>
<gene>
    <name evidence="3" type="ORF">GSOID_T00003844001</name>
</gene>
<keyword evidence="1" id="KW-0472">Membrane</keyword>
<accession>E4XTN7</accession>
<feature type="transmembrane region" description="Helical" evidence="1">
    <location>
        <begin position="142"/>
        <end position="164"/>
    </location>
</feature>
<protein>
    <recommendedName>
        <fullName evidence="5">ZP domain-containing protein</fullName>
    </recommendedName>
</protein>
<evidence type="ECO:0000313" key="4">
    <source>
        <dbReference type="Proteomes" id="UP000001307"/>
    </source>
</evidence>
<keyword evidence="4" id="KW-1185">Reference proteome</keyword>
<dbReference type="EMBL" id="FN653159">
    <property type="protein sequence ID" value="CBY13099.1"/>
    <property type="molecule type" value="Genomic_DNA"/>
</dbReference>
<sequence>MKIFLFLANLYEIFGKEVTVNCTKNPFYDKLTKCVIDDCTSRRCFETTCNVRSDGSLDGPEDCAILADLRMNQLLPKELQEPVRKYQNMRDSFEGSAFYDYDCLYDSDDEELNLNCKTAKSSDSPTLVLNSSPPQACSLLDLVILTSGSCLGFISIIMLILCYFKIKNLFCFAQQISNAEREKMLQLS</sequence>
<evidence type="ECO:0008006" key="5">
    <source>
        <dbReference type="Google" id="ProtNLM"/>
    </source>
</evidence>
<name>E4XTN7_OIKDI</name>
<reference evidence="3" key="1">
    <citation type="journal article" date="2010" name="Science">
        <title>Plasticity of animal genome architecture unmasked by rapid evolution of a pelagic tunicate.</title>
        <authorList>
            <person name="Denoeud F."/>
            <person name="Henriet S."/>
            <person name="Mungpakdee S."/>
            <person name="Aury J.M."/>
            <person name="Da Silva C."/>
            <person name="Brinkmann H."/>
            <person name="Mikhaleva J."/>
            <person name="Olsen L.C."/>
            <person name="Jubin C."/>
            <person name="Canestro C."/>
            <person name="Bouquet J.M."/>
            <person name="Danks G."/>
            <person name="Poulain J."/>
            <person name="Campsteijn C."/>
            <person name="Adamski M."/>
            <person name="Cross I."/>
            <person name="Yadetie F."/>
            <person name="Muffato M."/>
            <person name="Louis A."/>
            <person name="Butcher S."/>
            <person name="Tsagkogeorga G."/>
            <person name="Konrad A."/>
            <person name="Singh S."/>
            <person name="Jensen M.F."/>
            <person name="Cong E.H."/>
            <person name="Eikeseth-Otteraa H."/>
            <person name="Noel B."/>
            <person name="Anthouard V."/>
            <person name="Porcel B.M."/>
            <person name="Kachouri-Lafond R."/>
            <person name="Nishino A."/>
            <person name="Ugolini M."/>
            <person name="Chourrout P."/>
            <person name="Nishida H."/>
            <person name="Aasland R."/>
            <person name="Huzurbazar S."/>
            <person name="Westhof E."/>
            <person name="Delsuc F."/>
            <person name="Lehrach H."/>
            <person name="Reinhardt R."/>
            <person name="Weissenbach J."/>
            <person name="Roy S.W."/>
            <person name="Artiguenave F."/>
            <person name="Postlethwait J.H."/>
            <person name="Manak J.R."/>
            <person name="Thompson E.M."/>
            <person name="Jaillon O."/>
            <person name="Du Pasquier L."/>
            <person name="Boudinot P."/>
            <person name="Liberles D.A."/>
            <person name="Volff J.N."/>
            <person name="Philippe H."/>
            <person name="Lenhard B."/>
            <person name="Roest Crollius H."/>
            <person name="Wincker P."/>
            <person name="Chourrout D."/>
        </authorList>
    </citation>
    <scope>NUCLEOTIDE SEQUENCE [LARGE SCALE GENOMIC DNA]</scope>
</reference>
<dbReference type="Proteomes" id="UP000001307">
    <property type="component" value="Unassembled WGS sequence"/>
</dbReference>
<keyword evidence="1" id="KW-0812">Transmembrane</keyword>
<dbReference type="InParanoid" id="E4XTN7"/>
<dbReference type="AlphaFoldDB" id="E4XTN7"/>
<evidence type="ECO:0000313" key="3">
    <source>
        <dbReference type="EMBL" id="CBY13099.1"/>
    </source>
</evidence>
<evidence type="ECO:0000256" key="1">
    <source>
        <dbReference type="SAM" id="Phobius"/>
    </source>
</evidence>
<proteinExistence type="predicted"/>